<evidence type="ECO:0000259" key="1">
    <source>
        <dbReference type="PROSITE" id="PS50883"/>
    </source>
</evidence>
<dbReference type="Proteomes" id="UP000327030">
    <property type="component" value="Chromosome 1"/>
</dbReference>
<dbReference type="PANTHER" id="PTHR33121:SF79">
    <property type="entry name" value="CYCLIC DI-GMP PHOSPHODIESTERASE PDED-RELATED"/>
    <property type="match status" value="1"/>
</dbReference>
<dbReference type="Pfam" id="PF00990">
    <property type="entry name" value="GGDEF"/>
    <property type="match status" value="2"/>
</dbReference>
<name>A0A5P6VTK7_PSEXY</name>
<dbReference type="InterPro" id="IPR000160">
    <property type="entry name" value="GGDEF_dom"/>
</dbReference>
<dbReference type="Gene3D" id="3.30.70.270">
    <property type="match status" value="2"/>
</dbReference>
<dbReference type="NCBIfam" id="TIGR00254">
    <property type="entry name" value="GGDEF"/>
    <property type="match status" value="1"/>
</dbReference>
<evidence type="ECO:0000259" key="2">
    <source>
        <dbReference type="PROSITE" id="PS50887"/>
    </source>
</evidence>
<dbReference type="InterPro" id="IPR035919">
    <property type="entry name" value="EAL_sf"/>
</dbReference>
<dbReference type="CDD" id="cd01949">
    <property type="entry name" value="GGDEF"/>
    <property type="match status" value="1"/>
</dbReference>
<evidence type="ECO:0000313" key="4">
    <source>
        <dbReference type="Proteomes" id="UP000327030"/>
    </source>
</evidence>
<organism evidence="3 4">
    <name type="scientific">Pseudobutyrivibrio xylanivorans</name>
    <dbReference type="NCBI Taxonomy" id="185007"/>
    <lineage>
        <taxon>Bacteria</taxon>
        <taxon>Bacillati</taxon>
        <taxon>Bacillota</taxon>
        <taxon>Clostridia</taxon>
        <taxon>Lachnospirales</taxon>
        <taxon>Lachnospiraceae</taxon>
        <taxon>Pseudobutyrivibrio</taxon>
    </lineage>
</organism>
<dbReference type="InterPro" id="IPR043128">
    <property type="entry name" value="Rev_trsase/Diguanyl_cyclase"/>
</dbReference>
<dbReference type="SMART" id="SM00267">
    <property type="entry name" value="GGDEF"/>
    <property type="match status" value="1"/>
</dbReference>
<dbReference type="AlphaFoldDB" id="A0A5P6VTK7"/>
<dbReference type="KEGG" id="pxv:FXF36_14025"/>
<reference evidence="4" key="1">
    <citation type="submission" date="2019-08" db="EMBL/GenBank/DDBJ databases">
        <title>Complete Genome Sequence of the Polysaccharide-Degrading Rumen Bacterium Pseudobutyrivibrio xylanivorans MA3014.</title>
        <authorList>
            <person name="Palevich N."/>
            <person name="Maclean P.H."/>
            <person name="Kelly W.J."/>
            <person name="Leahy S.C."/>
            <person name="Rakonjac J."/>
            <person name="Attwood G.T."/>
        </authorList>
    </citation>
    <scope>NUCLEOTIDE SEQUENCE [LARGE SCALE GENOMIC DNA]</scope>
    <source>
        <strain evidence="4">MA3014</strain>
    </source>
</reference>
<feature type="domain" description="EAL" evidence="1">
    <location>
        <begin position="318"/>
        <end position="572"/>
    </location>
</feature>
<dbReference type="OrthoDB" id="9805474at2"/>
<evidence type="ECO:0000313" key="3">
    <source>
        <dbReference type="EMBL" id="QFJ55927.1"/>
    </source>
</evidence>
<dbReference type="GO" id="GO:0071111">
    <property type="term" value="F:cyclic-guanylate-specific phosphodiesterase activity"/>
    <property type="evidence" value="ECO:0007669"/>
    <property type="project" value="InterPro"/>
</dbReference>
<dbReference type="EMBL" id="CP043028">
    <property type="protein sequence ID" value="QFJ55927.1"/>
    <property type="molecule type" value="Genomic_DNA"/>
</dbReference>
<dbReference type="SMART" id="SM00052">
    <property type="entry name" value="EAL"/>
    <property type="match status" value="1"/>
</dbReference>
<dbReference type="Pfam" id="PF00563">
    <property type="entry name" value="EAL"/>
    <property type="match status" value="1"/>
</dbReference>
<gene>
    <name evidence="3" type="ORF">FXF36_14025</name>
</gene>
<dbReference type="RefSeq" id="WP_151625147.1">
    <property type="nucleotide sequence ID" value="NZ_CP043028.1"/>
</dbReference>
<dbReference type="PROSITE" id="PS50883">
    <property type="entry name" value="EAL"/>
    <property type="match status" value="1"/>
</dbReference>
<proteinExistence type="predicted"/>
<dbReference type="InterPro" id="IPR050706">
    <property type="entry name" value="Cyclic-di-GMP_PDE-like"/>
</dbReference>
<sequence>MERYKYDEKELKLIESSSIPLAVYQFIDKRVATIALSEGFVKLIGLDSMEEAYYLMDNDMYRDVHPDDVAELADAAVRFAVDGGEYNQVYRSKLGDKYIILHSIGKHIYKENGVRLAVVNYVNEGVYNADNRDIAMGFNLIHNKHFQSKKAATGLSYDYLTGLPTMDYFFELAETQRNNYINEGKSLVMVFFDLSGMQAFNQRYGYEAGDVLIKESAKLLVKFFSNYNCCRTTADHFVVYTDKEGIDNKLKCLVNDFKLINNGKNLPVKIGVYDTRFGDVGSATATDRAKIACDSCGQIYDSKIVYFDEKMLKKFEDRRYIFENFDKAIEDGWIKVCYQPIIRTSNGKICNEEALVRWKDPKKGEMGPNDFIPILEDAKITYKLDLYVAEQVIIKLKHQTEAGLNVVPNSINLSKTDFYSCDIVEEIRKRVDEAGIDRSRIVIELTESVVIDDVDYMIIQIKRFRELGFSVWLDDFGRGYSSPDLLQRIHFDVIKLDKAFVDKIHESEDSNVIVSEIVRLASGLGSDTVAEGVENEYPIDFLNEIGCTKLQGYYYGKAVPFNDILDRYKNGTHIGFENPKEAEYHATVGKVNMYDMSFSADDDSIISGDYFDTMPMFIVEVKGNEIRHMKGNKSYKTFMEKYYPTFSASENYLDDRGDSNFFNALIQCKNDGKPVIVDIRGKNNDVIHLFIRKVATNEENDAVALSVVILGYIDNDAELRHKEELERIKRERMTYNRVTALTGDFICIYAIDPENDHFVRYTLDEDYIYLGLDSEGVNFFEMLKEKVLENIYIEDIDHFLALSSKEKVCKTIETNGVYSLNIRYIYQGSIKYACIKATYILEEQKQILILGIVDIDAQVRKDQDYYKNLAEMSKIANLDSLTGVKNKHAYIDVEAKLNRSIEEKEDVEFAIIVFDINGLKEINDTLGHQAGDEYIKSGCSIICNLFKYSPIYRIGGDEFVVIAQGRDYQNADHIMAEFEKTNLDNQKNDKVVIACGAAKYNGERNVAVVFDKADKRMYENKRQLKSITIPVR</sequence>
<dbReference type="SUPFAM" id="SSF141868">
    <property type="entry name" value="EAL domain-like"/>
    <property type="match status" value="1"/>
</dbReference>
<feature type="domain" description="GGDEF" evidence="2">
    <location>
        <begin position="907"/>
        <end position="1032"/>
    </location>
</feature>
<dbReference type="Gene3D" id="3.20.20.450">
    <property type="entry name" value="EAL domain"/>
    <property type="match status" value="1"/>
</dbReference>
<dbReference type="InterPro" id="IPR001633">
    <property type="entry name" value="EAL_dom"/>
</dbReference>
<protein>
    <submittedName>
        <fullName evidence="3">EAL domain-containing protein</fullName>
    </submittedName>
</protein>
<dbReference type="PROSITE" id="PS50887">
    <property type="entry name" value="GGDEF"/>
    <property type="match status" value="1"/>
</dbReference>
<dbReference type="PANTHER" id="PTHR33121">
    <property type="entry name" value="CYCLIC DI-GMP PHOSPHODIESTERASE PDEF"/>
    <property type="match status" value="1"/>
</dbReference>
<dbReference type="CDD" id="cd01948">
    <property type="entry name" value="EAL"/>
    <property type="match status" value="1"/>
</dbReference>
<accession>A0A5P6VTK7</accession>
<dbReference type="InterPro" id="IPR029787">
    <property type="entry name" value="Nucleotide_cyclase"/>
</dbReference>
<dbReference type="SUPFAM" id="SSF55073">
    <property type="entry name" value="Nucleotide cyclase"/>
    <property type="match status" value="2"/>
</dbReference>